<organism evidence="2 3">
    <name type="scientific">Ilex paraguariensis</name>
    <name type="common">yerba mate</name>
    <dbReference type="NCBI Taxonomy" id="185542"/>
    <lineage>
        <taxon>Eukaryota</taxon>
        <taxon>Viridiplantae</taxon>
        <taxon>Streptophyta</taxon>
        <taxon>Embryophyta</taxon>
        <taxon>Tracheophyta</taxon>
        <taxon>Spermatophyta</taxon>
        <taxon>Magnoliopsida</taxon>
        <taxon>eudicotyledons</taxon>
        <taxon>Gunneridae</taxon>
        <taxon>Pentapetalae</taxon>
        <taxon>asterids</taxon>
        <taxon>campanulids</taxon>
        <taxon>Aquifoliales</taxon>
        <taxon>Aquifoliaceae</taxon>
        <taxon>Ilex</taxon>
    </lineage>
</organism>
<proteinExistence type="predicted"/>
<evidence type="ECO:0000313" key="3">
    <source>
        <dbReference type="Proteomes" id="UP001642360"/>
    </source>
</evidence>
<keyword evidence="3" id="KW-1185">Reference proteome</keyword>
<gene>
    <name evidence="2" type="ORF">ILEXP_LOCUS18926</name>
</gene>
<evidence type="ECO:0000313" key="2">
    <source>
        <dbReference type="EMBL" id="CAK9150773.1"/>
    </source>
</evidence>
<comment type="caution">
    <text evidence="2">The sequence shown here is derived from an EMBL/GenBank/DDBJ whole genome shotgun (WGS) entry which is preliminary data.</text>
</comment>
<sequence length="111" mass="11929">MDLKGKKDVVGDHGRSHRQGHGRVGKAMDKTRQIHVDDKGRQGGTGGLCDVEAKLSSADDAGGRQGGARDDTRGLDDEDGALEGLNFAREREREREHQSAKGMMMSLAQAS</sequence>
<evidence type="ECO:0000256" key="1">
    <source>
        <dbReference type="SAM" id="MobiDB-lite"/>
    </source>
</evidence>
<name>A0ABC8S1G9_9AQUA</name>
<feature type="compositionally biased region" description="Basic and acidic residues" evidence="1">
    <location>
        <begin position="88"/>
        <end position="99"/>
    </location>
</feature>
<protein>
    <submittedName>
        <fullName evidence="2">Uncharacterized protein</fullName>
    </submittedName>
</protein>
<dbReference type="Proteomes" id="UP001642360">
    <property type="component" value="Unassembled WGS sequence"/>
</dbReference>
<reference evidence="2 3" key="1">
    <citation type="submission" date="2024-02" db="EMBL/GenBank/DDBJ databases">
        <authorList>
            <person name="Vignale AGUSTIN F."/>
            <person name="Sosa J E."/>
            <person name="Modenutti C."/>
        </authorList>
    </citation>
    <scope>NUCLEOTIDE SEQUENCE [LARGE SCALE GENOMIC DNA]</scope>
</reference>
<feature type="region of interest" description="Disordered" evidence="1">
    <location>
        <begin position="1"/>
        <end position="111"/>
    </location>
</feature>
<accession>A0ABC8S1G9</accession>
<feature type="compositionally biased region" description="Basic residues" evidence="1">
    <location>
        <begin position="15"/>
        <end position="24"/>
    </location>
</feature>
<feature type="compositionally biased region" description="Basic and acidic residues" evidence="1">
    <location>
        <begin position="1"/>
        <end position="14"/>
    </location>
</feature>
<feature type="compositionally biased region" description="Basic and acidic residues" evidence="1">
    <location>
        <begin position="26"/>
        <end position="41"/>
    </location>
</feature>
<dbReference type="AlphaFoldDB" id="A0ABC8S1G9"/>
<dbReference type="EMBL" id="CAUOFW020002058">
    <property type="protein sequence ID" value="CAK9150773.1"/>
    <property type="molecule type" value="Genomic_DNA"/>
</dbReference>